<accession>A0A6M1TAK1</accession>
<comment type="caution">
    <text evidence="2">The sequence shown here is derived from an EMBL/GenBank/DDBJ whole genome shotgun (WGS) entry which is preliminary data.</text>
</comment>
<feature type="region of interest" description="Disordered" evidence="1">
    <location>
        <begin position="1"/>
        <end position="24"/>
    </location>
</feature>
<evidence type="ECO:0000256" key="1">
    <source>
        <dbReference type="SAM" id="MobiDB-lite"/>
    </source>
</evidence>
<evidence type="ECO:0000313" key="2">
    <source>
        <dbReference type="EMBL" id="NGP87372.1"/>
    </source>
</evidence>
<reference evidence="2 3" key="1">
    <citation type="submission" date="2020-02" db="EMBL/GenBank/DDBJ databases">
        <title>Aliifodinibius halophilus 2W32, complete genome.</title>
        <authorList>
            <person name="Li Y."/>
            <person name="Wu S."/>
        </authorList>
    </citation>
    <scope>NUCLEOTIDE SEQUENCE [LARGE SCALE GENOMIC DNA]</scope>
    <source>
        <strain evidence="2 3">2W32</strain>
    </source>
</reference>
<keyword evidence="3" id="KW-1185">Reference proteome</keyword>
<evidence type="ECO:0000313" key="3">
    <source>
        <dbReference type="Proteomes" id="UP000479132"/>
    </source>
</evidence>
<proteinExistence type="predicted"/>
<dbReference type="AlphaFoldDB" id="A0A6M1TAK1"/>
<name>A0A6M1TAK1_9BACT</name>
<evidence type="ECO:0008006" key="4">
    <source>
        <dbReference type="Google" id="ProtNLM"/>
    </source>
</evidence>
<feature type="compositionally biased region" description="Polar residues" evidence="1">
    <location>
        <begin position="1"/>
        <end position="11"/>
    </location>
</feature>
<dbReference type="Proteomes" id="UP000479132">
    <property type="component" value="Unassembled WGS sequence"/>
</dbReference>
<protein>
    <recommendedName>
        <fullName evidence="4">Flagellar protein FlgJ N-terminal domain-containing protein</fullName>
    </recommendedName>
</protein>
<dbReference type="RefSeq" id="WP_165266069.1">
    <property type="nucleotide sequence ID" value="NZ_JAALLS010000003.1"/>
</dbReference>
<sequence>MDISSVANSFQGEIGRNSGNAKKEEVATNFEKIFARNLVKEMTKDSFKMGDNKGLMGQSNNLYRRHIVDTLATEIAEQRKLGMADLINKYNK</sequence>
<gene>
    <name evidence="2" type="ORF">G3569_03315</name>
</gene>
<dbReference type="EMBL" id="JAALLS010000003">
    <property type="protein sequence ID" value="NGP87372.1"/>
    <property type="molecule type" value="Genomic_DNA"/>
</dbReference>
<organism evidence="2 3">
    <name type="scientific">Fodinibius halophilus</name>
    <dbReference type="NCBI Taxonomy" id="1736908"/>
    <lineage>
        <taxon>Bacteria</taxon>
        <taxon>Pseudomonadati</taxon>
        <taxon>Balneolota</taxon>
        <taxon>Balneolia</taxon>
        <taxon>Balneolales</taxon>
        <taxon>Balneolaceae</taxon>
        <taxon>Fodinibius</taxon>
    </lineage>
</organism>